<organism evidence="2">
    <name type="scientific">Anthurium amnicola</name>
    <dbReference type="NCBI Taxonomy" id="1678845"/>
    <lineage>
        <taxon>Eukaryota</taxon>
        <taxon>Viridiplantae</taxon>
        <taxon>Streptophyta</taxon>
        <taxon>Embryophyta</taxon>
        <taxon>Tracheophyta</taxon>
        <taxon>Spermatophyta</taxon>
        <taxon>Magnoliopsida</taxon>
        <taxon>Liliopsida</taxon>
        <taxon>Araceae</taxon>
        <taxon>Pothoideae</taxon>
        <taxon>Potheae</taxon>
        <taxon>Anthurium</taxon>
    </lineage>
</organism>
<dbReference type="InterPro" id="IPR021916">
    <property type="entry name" value="DUF3527"/>
</dbReference>
<dbReference type="Pfam" id="PF12043">
    <property type="entry name" value="DUF3527"/>
    <property type="match status" value="2"/>
</dbReference>
<dbReference type="PANTHER" id="PTHR31390">
    <property type="entry name" value="EXPRESSED PROTEIN"/>
    <property type="match status" value="1"/>
</dbReference>
<feature type="compositionally biased region" description="Polar residues" evidence="1">
    <location>
        <begin position="162"/>
        <end position="175"/>
    </location>
</feature>
<name>A0A1D1YRY4_9ARAE</name>
<protein>
    <submittedName>
        <fullName evidence="2">Protein translocase subunit SecA</fullName>
    </submittedName>
</protein>
<accession>A0A1D1YRY4</accession>
<feature type="region of interest" description="Disordered" evidence="1">
    <location>
        <begin position="23"/>
        <end position="73"/>
    </location>
</feature>
<feature type="region of interest" description="Disordered" evidence="1">
    <location>
        <begin position="328"/>
        <end position="347"/>
    </location>
</feature>
<proteinExistence type="predicted"/>
<evidence type="ECO:0000313" key="2">
    <source>
        <dbReference type="EMBL" id="JAT57418.1"/>
    </source>
</evidence>
<feature type="region of interest" description="Disordered" evidence="1">
    <location>
        <begin position="392"/>
        <end position="411"/>
    </location>
</feature>
<gene>
    <name evidence="2" type="primary">secA_60</name>
    <name evidence="2" type="ORF">g.47604</name>
</gene>
<feature type="compositionally biased region" description="Polar residues" evidence="1">
    <location>
        <begin position="555"/>
        <end position="565"/>
    </location>
</feature>
<sequence length="906" mass="100148">MTGHGTEVKSSFLHQNHKFARDEAFFPRATRGPRPREEEKATRFHQKNVVARHIDDKPLFSPKASGSRQKPWPNKVPVQAEELVKHMSNIPGYLQRIHRGDDLQDKALNFGVLGWQHLKKWTDSHNDKAAVSPASSNSSSAFSAFGLSSKSCRSTSGKHVACSNQSPSLNLPKGSSSKHDSTLISEKETSRRGMGHHTPEITWSEYPIRCHLSASAKKCPRMDCLAAKLEGNKGKCLDSNAVSDDVGHFSCVDTMPSRSKDLAASHSINAKLKTLNVESDHREKFGESGHECLNSLSTVVDHQQYHHSEPTQLNDTMLDSFRESAQGSRRFSFGSTESGYTMQPESGRTSFSGIHHCEHFQLSAPNVLHSSALTSDIHRSEWSNVNACVHEHGEGSEDPNYSTNSPARFGELATGRSNGQHENIEKPAIQPHTSFATKTLEHRPWNGVRRVITKERESIHTYHSHGGLNAVIGSSKSREASATKPKWTSPSNYHNGDKTADNSRARRSPLRRLLDPLLKPKGSNQIHTARLAAGTSEQPPRKSRPPKWEELPSTRGLQSSGQVSTHSYANNSVEGCTYSRSVPIGNHISVHDKKNEILTEQTLLQLAWKNGLPLFTFSVNETDILAATRKKATSGKEECECIYTFYYICETKKKNGSWINQGNKSKRKGLVSSVVGQMNVSRIKFQENHFAAREFVLLGPELRPSVHGSLEDVPNSELAAIVVKVPEDNVEKFIGDLPPKNNCGDPLKINLQKDKYAFQPMGIPECVHDTEKNAPKMVAILPTVVHGLSDRGKPSTLVDRWKSQGLCDCGGWDAGCSLRILTNDLGDSTSGSFRSCYTTDGTHRVELFIQGVGQESRPVFSLVVFKEGLYTIGFHACIAPLQAFAVCIAILHGRQSTGLRELQNLH</sequence>
<dbReference type="AlphaFoldDB" id="A0A1D1YRY4"/>
<feature type="region of interest" description="Disordered" evidence="1">
    <location>
        <begin position="459"/>
        <end position="565"/>
    </location>
</feature>
<feature type="compositionally biased region" description="Basic and acidic residues" evidence="1">
    <location>
        <begin position="177"/>
        <end position="191"/>
    </location>
</feature>
<dbReference type="PANTHER" id="PTHR31390:SF12">
    <property type="entry name" value="PUTATIVE (DUF3527)-RELATED"/>
    <property type="match status" value="1"/>
</dbReference>
<feature type="compositionally biased region" description="Basic and acidic residues" evidence="1">
    <location>
        <begin position="495"/>
        <end position="504"/>
    </location>
</feature>
<evidence type="ECO:0000256" key="1">
    <source>
        <dbReference type="SAM" id="MobiDB-lite"/>
    </source>
</evidence>
<dbReference type="EMBL" id="GDJX01010518">
    <property type="protein sequence ID" value="JAT57418.1"/>
    <property type="molecule type" value="Transcribed_RNA"/>
</dbReference>
<reference evidence="2" key="1">
    <citation type="submission" date="2015-07" db="EMBL/GenBank/DDBJ databases">
        <title>Transcriptome Assembly of Anthurium amnicola.</title>
        <authorList>
            <person name="Suzuki J."/>
        </authorList>
    </citation>
    <scope>NUCLEOTIDE SEQUENCE</scope>
</reference>
<feature type="region of interest" description="Disordered" evidence="1">
    <location>
        <begin position="162"/>
        <end position="198"/>
    </location>
</feature>